<dbReference type="AlphaFoldDB" id="A0A453P170"/>
<accession>A0A453P170</accession>
<sequence>MGNVTSTNLVRYLECLVHLTRTYGLVILNYRAPGPNLPNNRKWLTTYCSCVLCMLGLYQNLTFNSLLRYNRLREKFPAVSFTCGLTLSEAGFDLLNRMLTYDPETRISAEDALNHEWFCEVPLPQSRDSMPTFHSLNEQDRRMMKRMKSPDPLEEQRMKELGSIHDRGIFG</sequence>
<reference evidence="1" key="3">
    <citation type="journal article" date="2017" name="Nature">
        <title>Genome sequence of the progenitor of the wheat D genome Aegilops tauschii.</title>
        <authorList>
            <person name="Luo M.C."/>
            <person name="Gu Y.Q."/>
            <person name="Puiu D."/>
            <person name="Wang H."/>
            <person name="Twardziok S.O."/>
            <person name="Deal K.R."/>
            <person name="Huo N."/>
            <person name="Zhu T."/>
            <person name="Wang L."/>
            <person name="Wang Y."/>
            <person name="McGuire P.E."/>
            <person name="Liu S."/>
            <person name="Long H."/>
            <person name="Ramasamy R.K."/>
            <person name="Rodriguez J.C."/>
            <person name="Van S.L."/>
            <person name="Yuan L."/>
            <person name="Wang Z."/>
            <person name="Xia Z."/>
            <person name="Xiao L."/>
            <person name="Anderson O.D."/>
            <person name="Ouyang S."/>
            <person name="Liang Y."/>
            <person name="Zimin A.V."/>
            <person name="Pertea G."/>
            <person name="Qi P."/>
            <person name="Bennetzen J.L."/>
            <person name="Dai X."/>
            <person name="Dawson M.W."/>
            <person name="Muller H.G."/>
            <person name="Kugler K."/>
            <person name="Rivarola-Duarte L."/>
            <person name="Spannagl M."/>
            <person name="Mayer K.F.X."/>
            <person name="Lu F.H."/>
            <person name="Bevan M.W."/>
            <person name="Leroy P."/>
            <person name="Li P."/>
            <person name="You F.M."/>
            <person name="Sun Q."/>
            <person name="Liu Z."/>
            <person name="Lyons E."/>
            <person name="Wicker T."/>
            <person name="Salzberg S.L."/>
            <person name="Devos K.M."/>
            <person name="Dvorak J."/>
        </authorList>
    </citation>
    <scope>NUCLEOTIDE SEQUENCE [LARGE SCALE GENOMIC DNA]</scope>
    <source>
        <strain evidence="1">cv. AL8/78</strain>
    </source>
</reference>
<evidence type="ECO:0000313" key="1">
    <source>
        <dbReference type="EnsemblPlants" id="AET6Gv20564900.21"/>
    </source>
</evidence>
<reference evidence="2" key="1">
    <citation type="journal article" date="2014" name="Science">
        <title>Ancient hybridizations among the ancestral genomes of bread wheat.</title>
        <authorList>
            <consortium name="International Wheat Genome Sequencing Consortium,"/>
            <person name="Marcussen T."/>
            <person name="Sandve S.R."/>
            <person name="Heier L."/>
            <person name="Spannagl M."/>
            <person name="Pfeifer M."/>
            <person name="Jakobsen K.S."/>
            <person name="Wulff B.B."/>
            <person name="Steuernagel B."/>
            <person name="Mayer K.F."/>
            <person name="Olsen O.A."/>
        </authorList>
    </citation>
    <scope>NUCLEOTIDE SEQUENCE [LARGE SCALE GENOMIC DNA]</scope>
    <source>
        <strain evidence="2">cv. AL8/78</strain>
    </source>
</reference>
<dbReference type="Gene3D" id="1.10.510.10">
    <property type="entry name" value="Transferase(Phosphotransferase) domain 1"/>
    <property type="match status" value="1"/>
</dbReference>
<name>A0A453P170_AEGTS</name>
<evidence type="ECO:0008006" key="3">
    <source>
        <dbReference type="Google" id="ProtNLM"/>
    </source>
</evidence>
<keyword evidence="2" id="KW-1185">Reference proteome</keyword>
<organism evidence="1 2">
    <name type="scientific">Aegilops tauschii subsp. strangulata</name>
    <name type="common">Goatgrass</name>
    <dbReference type="NCBI Taxonomy" id="200361"/>
    <lineage>
        <taxon>Eukaryota</taxon>
        <taxon>Viridiplantae</taxon>
        <taxon>Streptophyta</taxon>
        <taxon>Embryophyta</taxon>
        <taxon>Tracheophyta</taxon>
        <taxon>Spermatophyta</taxon>
        <taxon>Magnoliopsida</taxon>
        <taxon>Liliopsida</taxon>
        <taxon>Poales</taxon>
        <taxon>Poaceae</taxon>
        <taxon>BOP clade</taxon>
        <taxon>Pooideae</taxon>
        <taxon>Triticodae</taxon>
        <taxon>Triticeae</taxon>
        <taxon>Triticinae</taxon>
        <taxon>Aegilops</taxon>
    </lineage>
</organism>
<reference evidence="1" key="4">
    <citation type="submission" date="2019-03" db="UniProtKB">
        <authorList>
            <consortium name="EnsemblPlants"/>
        </authorList>
    </citation>
    <scope>IDENTIFICATION</scope>
</reference>
<dbReference type="InterPro" id="IPR011009">
    <property type="entry name" value="Kinase-like_dom_sf"/>
</dbReference>
<reference evidence="2" key="2">
    <citation type="journal article" date="2017" name="Nat. Plants">
        <title>The Aegilops tauschii genome reveals multiple impacts of transposons.</title>
        <authorList>
            <person name="Zhao G."/>
            <person name="Zou C."/>
            <person name="Li K."/>
            <person name="Wang K."/>
            <person name="Li T."/>
            <person name="Gao L."/>
            <person name="Zhang X."/>
            <person name="Wang H."/>
            <person name="Yang Z."/>
            <person name="Liu X."/>
            <person name="Jiang W."/>
            <person name="Mao L."/>
            <person name="Kong X."/>
            <person name="Jiao Y."/>
            <person name="Jia J."/>
        </authorList>
    </citation>
    <scope>NUCLEOTIDE SEQUENCE [LARGE SCALE GENOMIC DNA]</scope>
    <source>
        <strain evidence="2">cv. AL8/78</strain>
    </source>
</reference>
<dbReference type="Gramene" id="AET6Gv20564900.21">
    <property type="protein sequence ID" value="AET6Gv20564900.21"/>
    <property type="gene ID" value="AET6Gv20564900"/>
</dbReference>
<dbReference type="Proteomes" id="UP000015105">
    <property type="component" value="Chromosome 6D"/>
</dbReference>
<proteinExistence type="predicted"/>
<reference evidence="1" key="5">
    <citation type="journal article" date="2021" name="G3 (Bethesda)">
        <title>Aegilops tauschii genome assembly Aet v5.0 features greater sequence contiguity and improved annotation.</title>
        <authorList>
            <person name="Wang L."/>
            <person name="Zhu T."/>
            <person name="Rodriguez J.C."/>
            <person name="Deal K.R."/>
            <person name="Dubcovsky J."/>
            <person name="McGuire P.E."/>
            <person name="Lux T."/>
            <person name="Spannagl M."/>
            <person name="Mayer K.F.X."/>
            <person name="Baldrich P."/>
            <person name="Meyers B.C."/>
            <person name="Huo N."/>
            <person name="Gu Y.Q."/>
            <person name="Zhou H."/>
            <person name="Devos K.M."/>
            <person name="Bennetzen J.L."/>
            <person name="Unver T."/>
            <person name="Budak H."/>
            <person name="Gulick P.J."/>
            <person name="Galiba G."/>
            <person name="Kalapos B."/>
            <person name="Nelson D.R."/>
            <person name="Li P."/>
            <person name="You F.M."/>
            <person name="Luo M.C."/>
            <person name="Dvorak J."/>
        </authorList>
    </citation>
    <scope>NUCLEOTIDE SEQUENCE [LARGE SCALE GENOMIC DNA]</scope>
    <source>
        <strain evidence="1">cv. AL8/78</strain>
    </source>
</reference>
<protein>
    <recommendedName>
        <fullName evidence="3">Protein kinase domain-containing protein</fullName>
    </recommendedName>
</protein>
<dbReference type="EnsemblPlants" id="AET6Gv20564900.21">
    <property type="protein sequence ID" value="AET6Gv20564900.21"/>
    <property type="gene ID" value="AET6Gv20564900"/>
</dbReference>
<evidence type="ECO:0000313" key="2">
    <source>
        <dbReference type="Proteomes" id="UP000015105"/>
    </source>
</evidence>
<dbReference type="SUPFAM" id="SSF56112">
    <property type="entry name" value="Protein kinase-like (PK-like)"/>
    <property type="match status" value="1"/>
</dbReference>